<dbReference type="InParanoid" id="A0A2H3E6I4"/>
<gene>
    <name evidence="1" type="ORF">ARMGADRAFT_1011132</name>
</gene>
<dbReference type="AlphaFoldDB" id="A0A2H3E6I4"/>
<organism evidence="1 2">
    <name type="scientific">Armillaria gallica</name>
    <name type="common">Bulbous honey fungus</name>
    <name type="synonym">Armillaria bulbosa</name>
    <dbReference type="NCBI Taxonomy" id="47427"/>
    <lineage>
        <taxon>Eukaryota</taxon>
        <taxon>Fungi</taxon>
        <taxon>Dikarya</taxon>
        <taxon>Basidiomycota</taxon>
        <taxon>Agaricomycotina</taxon>
        <taxon>Agaricomycetes</taxon>
        <taxon>Agaricomycetidae</taxon>
        <taxon>Agaricales</taxon>
        <taxon>Marasmiineae</taxon>
        <taxon>Physalacriaceae</taxon>
        <taxon>Armillaria</taxon>
    </lineage>
</organism>
<dbReference type="EMBL" id="KZ293652">
    <property type="protein sequence ID" value="PBK95266.1"/>
    <property type="molecule type" value="Genomic_DNA"/>
</dbReference>
<protein>
    <submittedName>
        <fullName evidence="1">Uncharacterized protein</fullName>
    </submittedName>
</protein>
<dbReference type="Proteomes" id="UP000217790">
    <property type="component" value="Unassembled WGS sequence"/>
</dbReference>
<accession>A0A2H3E6I4</accession>
<reference evidence="2" key="1">
    <citation type="journal article" date="2017" name="Nat. Ecol. Evol.">
        <title>Genome expansion and lineage-specific genetic innovations in the forest pathogenic fungi Armillaria.</title>
        <authorList>
            <person name="Sipos G."/>
            <person name="Prasanna A.N."/>
            <person name="Walter M.C."/>
            <person name="O'Connor E."/>
            <person name="Balint B."/>
            <person name="Krizsan K."/>
            <person name="Kiss B."/>
            <person name="Hess J."/>
            <person name="Varga T."/>
            <person name="Slot J."/>
            <person name="Riley R."/>
            <person name="Boka B."/>
            <person name="Rigling D."/>
            <person name="Barry K."/>
            <person name="Lee J."/>
            <person name="Mihaltcheva S."/>
            <person name="LaButti K."/>
            <person name="Lipzen A."/>
            <person name="Waldron R."/>
            <person name="Moloney N.M."/>
            <person name="Sperisen C."/>
            <person name="Kredics L."/>
            <person name="Vagvoelgyi C."/>
            <person name="Patrignani A."/>
            <person name="Fitzpatrick D."/>
            <person name="Nagy I."/>
            <person name="Doyle S."/>
            <person name="Anderson J.B."/>
            <person name="Grigoriev I.V."/>
            <person name="Gueldener U."/>
            <person name="Muensterkoetter M."/>
            <person name="Nagy L.G."/>
        </authorList>
    </citation>
    <scope>NUCLEOTIDE SEQUENCE [LARGE SCALE GENOMIC DNA]</scope>
    <source>
        <strain evidence="2">Ar21-2</strain>
    </source>
</reference>
<keyword evidence="2" id="KW-1185">Reference proteome</keyword>
<evidence type="ECO:0000313" key="1">
    <source>
        <dbReference type="EMBL" id="PBK95266.1"/>
    </source>
</evidence>
<evidence type="ECO:0000313" key="2">
    <source>
        <dbReference type="Proteomes" id="UP000217790"/>
    </source>
</evidence>
<proteinExistence type="predicted"/>
<name>A0A2H3E6I4_ARMGA</name>
<sequence length="73" mass="7864">MGSSRSAMLTCLSTTTQKTLAVPLIGTVASATPTTTTTTSKTQFRWGLSFTNAENVLFVYTFTVGTPQWPVTR</sequence>